<keyword evidence="4" id="KW-0479">Metal-binding</keyword>
<dbReference type="SMART" id="SM00184">
    <property type="entry name" value="RING"/>
    <property type="match status" value="1"/>
</dbReference>
<dbReference type="InterPro" id="IPR001841">
    <property type="entry name" value="Znf_RING"/>
</dbReference>
<dbReference type="Gene3D" id="3.30.40.10">
    <property type="entry name" value="Zinc/RING finger domain, C3HC4 (zinc finger)"/>
    <property type="match status" value="1"/>
</dbReference>
<dbReference type="InterPro" id="IPR013083">
    <property type="entry name" value="Znf_RING/FYVE/PHD"/>
</dbReference>
<dbReference type="Pfam" id="PF13639">
    <property type="entry name" value="zf-RING_2"/>
    <property type="match status" value="1"/>
</dbReference>
<comment type="caution">
    <text evidence="11">The sequence shown here is derived from an EMBL/GenBank/DDBJ whole genome shotgun (WGS) entry which is preliminary data.</text>
</comment>
<keyword evidence="5 8" id="KW-0863">Zinc-finger</keyword>
<sequence>MQSQDQGSNSREAPASRPFLENIEMNPNDGHGSGNHGTVVPSILPGQGQRTGSGPRQLDLNQPLRLPLDLSRTERSSGNQQIQAAGGSSWPIMTRSGRAGHVGEETINRVVLPTNGQSGLLCKRRTPEMPQPLNNVLSIPTAANSSNNGTRVARPQLPVAAPPIQIGQTDNFQRNTRLRTIGSQRNPGPAAASVSTWNPSNFNVQQATGHHHQRRSVFPPLVPFPMQNSQQMSAPANPTMLHRHQQRPIVGVSNPLRAPLSSQYRNGPTMSARGRSSFGSPASMIQSANMQPNMNLVNGNRSFLRNIGSSSEIQSSMIQSTNMQSNMNLVNGNRSFLRNIGASSEIQSSMIQSTNMQSNMNLVNGNRSFLRNIGASSEIQSGRGMYNSSFTSRQPSMGEQTAQRMQYFLENSEARRMAHNHPVESNGYTDLRELEVEMGNGAIAAGRLGGNSFLLPRTTVSQVAEQRRRLILLLRHYLRLLRRTPGGLRMEAAREMGGAFVQGMYAIEDGHDDVPPHFDNTSFEGHLDVVEPIRGSGSGNGNGNGLRVATIRANLRRRKFLPITGQPTAEAEKCCICQEDYANGEELGKLDCGHDFHFNCIKRWLRRKNLCPICKKIALAV</sequence>
<evidence type="ECO:0000256" key="6">
    <source>
        <dbReference type="ARBA" id="ARBA00022786"/>
    </source>
</evidence>
<accession>A0ABR2CE79</accession>
<dbReference type="EMBL" id="JBBPBM010000055">
    <property type="protein sequence ID" value="KAK8517525.1"/>
    <property type="molecule type" value="Genomic_DNA"/>
</dbReference>
<dbReference type="Proteomes" id="UP001472677">
    <property type="component" value="Unassembled WGS sequence"/>
</dbReference>
<evidence type="ECO:0000256" key="2">
    <source>
        <dbReference type="ARBA" id="ARBA00012483"/>
    </source>
</evidence>
<evidence type="ECO:0000256" key="3">
    <source>
        <dbReference type="ARBA" id="ARBA00022679"/>
    </source>
</evidence>
<evidence type="ECO:0000313" key="11">
    <source>
        <dbReference type="EMBL" id="KAK8517525.1"/>
    </source>
</evidence>
<gene>
    <name evidence="11" type="ORF">V6N12_016374</name>
</gene>
<evidence type="ECO:0000256" key="4">
    <source>
        <dbReference type="ARBA" id="ARBA00022723"/>
    </source>
</evidence>
<keyword evidence="6" id="KW-0833">Ubl conjugation pathway</keyword>
<evidence type="ECO:0000259" key="10">
    <source>
        <dbReference type="PROSITE" id="PS50089"/>
    </source>
</evidence>
<protein>
    <recommendedName>
        <fullName evidence="2">RING-type E3 ubiquitin transferase</fullName>
        <ecNumber evidence="2">2.3.2.27</ecNumber>
    </recommendedName>
</protein>
<dbReference type="SUPFAM" id="SSF57850">
    <property type="entry name" value="RING/U-box"/>
    <property type="match status" value="1"/>
</dbReference>
<evidence type="ECO:0000256" key="7">
    <source>
        <dbReference type="ARBA" id="ARBA00022833"/>
    </source>
</evidence>
<keyword evidence="3" id="KW-0808">Transferase</keyword>
<proteinExistence type="predicted"/>
<evidence type="ECO:0000313" key="12">
    <source>
        <dbReference type="Proteomes" id="UP001472677"/>
    </source>
</evidence>
<evidence type="ECO:0000256" key="1">
    <source>
        <dbReference type="ARBA" id="ARBA00000900"/>
    </source>
</evidence>
<evidence type="ECO:0000256" key="9">
    <source>
        <dbReference type="SAM" id="MobiDB-lite"/>
    </source>
</evidence>
<dbReference type="PANTHER" id="PTHR22937">
    <property type="entry name" value="E3 UBIQUITIN-PROTEIN LIGASE RNF165"/>
    <property type="match status" value="1"/>
</dbReference>
<dbReference type="EC" id="2.3.2.27" evidence="2"/>
<dbReference type="PANTHER" id="PTHR22937:SF199">
    <property type="entry name" value="RING-TYPE E3 UBIQUITIN TRANSFERASE"/>
    <property type="match status" value="1"/>
</dbReference>
<feature type="domain" description="RING-type" evidence="10">
    <location>
        <begin position="574"/>
        <end position="615"/>
    </location>
</feature>
<organism evidence="11 12">
    <name type="scientific">Hibiscus sabdariffa</name>
    <name type="common">roselle</name>
    <dbReference type="NCBI Taxonomy" id="183260"/>
    <lineage>
        <taxon>Eukaryota</taxon>
        <taxon>Viridiplantae</taxon>
        <taxon>Streptophyta</taxon>
        <taxon>Embryophyta</taxon>
        <taxon>Tracheophyta</taxon>
        <taxon>Spermatophyta</taxon>
        <taxon>Magnoliopsida</taxon>
        <taxon>eudicotyledons</taxon>
        <taxon>Gunneridae</taxon>
        <taxon>Pentapetalae</taxon>
        <taxon>rosids</taxon>
        <taxon>malvids</taxon>
        <taxon>Malvales</taxon>
        <taxon>Malvaceae</taxon>
        <taxon>Malvoideae</taxon>
        <taxon>Hibiscus</taxon>
    </lineage>
</organism>
<dbReference type="PROSITE" id="PS50089">
    <property type="entry name" value="ZF_RING_2"/>
    <property type="match status" value="1"/>
</dbReference>
<feature type="compositionally biased region" description="Polar residues" evidence="9">
    <location>
        <begin position="1"/>
        <end position="11"/>
    </location>
</feature>
<dbReference type="InterPro" id="IPR045191">
    <property type="entry name" value="MBR1/2-like"/>
</dbReference>
<feature type="region of interest" description="Disordered" evidence="9">
    <location>
        <begin position="1"/>
        <end position="93"/>
    </location>
</feature>
<reference evidence="11 12" key="1">
    <citation type="journal article" date="2024" name="G3 (Bethesda)">
        <title>Genome assembly of Hibiscus sabdariffa L. provides insights into metabolisms of medicinal natural products.</title>
        <authorList>
            <person name="Kim T."/>
        </authorList>
    </citation>
    <scope>NUCLEOTIDE SEQUENCE [LARGE SCALE GENOMIC DNA]</scope>
    <source>
        <strain evidence="11">TK-2024</strain>
        <tissue evidence="11">Old leaves</tissue>
    </source>
</reference>
<evidence type="ECO:0000256" key="8">
    <source>
        <dbReference type="PROSITE-ProRule" id="PRU00175"/>
    </source>
</evidence>
<keyword evidence="12" id="KW-1185">Reference proteome</keyword>
<evidence type="ECO:0000256" key="5">
    <source>
        <dbReference type="ARBA" id="ARBA00022771"/>
    </source>
</evidence>
<name>A0ABR2CE79_9ROSI</name>
<comment type="catalytic activity">
    <reaction evidence="1">
        <text>S-ubiquitinyl-[E2 ubiquitin-conjugating enzyme]-L-cysteine + [acceptor protein]-L-lysine = [E2 ubiquitin-conjugating enzyme]-L-cysteine + N(6)-ubiquitinyl-[acceptor protein]-L-lysine.</text>
        <dbReference type="EC" id="2.3.2.27"/>
    </reaction>
</comment>
<keyword evidence="7" id="KW-0862">Zinc</keyword>